<feature type="region of interest" description="Disordered" evidence="1">
    <location>
        <begin position="716"/>
        <end position="760"/>
    </location>
</feature>
<name>A0ABN7S8C2_OIKDI</name>
<evidence type="ECO:0000256" key="2">
    <source>
        <dbReference type="SAM" id="Phobius"/>
    </source>
</evidence>
<dbReference type="SUPFAM" id="SSF56436">
    <property type="entry name" value="C-type lectin-like"/>
    <property type="match status" value="1"/>
</dbReference>
<accession>A0ABN7S8C2</accession>
<dbReference type="Proteomes" id="UP001158576">
    <property type="component" value="Chromosome XSR"/>
</dbReference>
<keyword evidence="2" id="KW-1133">Transmembrane helix</keyword>
<dbReference type="InterPro" id="IPR016187">
    <property type="entry name" value="CTDL_fold"/>
</dbReference>
<feature type="compositionally biased region" description="Basic and acidic residues" evidence="1">
    <location>
        <begin position="243"/>
        <end position="253"/>
    </location>
</feature>
<dbReference type="CDD" id="cd00037">
    <property type="entry name" value="CLECT"/>
    <property type="match status" value="1"/>
</dbReference>
<keyword evidence="4" id="KW-1185">Reference proteome</keyword>
<sequence length="760" mass="86033">MRISEERALVFAELSERMNAIVSAKIYGRVLHSELDDDQLSEKTIEFYDDGIGYDIYENDGVYTALVDLNQDGKPSMVSVIASGPNITATVDRQVYLGHGQSFEESPEQRLRRSVQSLIQSNTQVGTLSLSPFGIELVHFQRDSEMTMLRATVDGRIQNREVFLRLPNSTEIRCCFEKGEISFKNDATHDLVAAVLEQGAPSGQYIIKLENTEDITRNFRYKIFSQKKLPEKRARHIRSPDIPPEKRQDSRPRVEELRFTRSSITSVDGNYKPCLDQFEHYLGKCWLFVGNEMNYEGASTYCRQKSAALPFVNSSDSFFALYDLVKYKQKNRRRVQFRGHCWPIRTDRRAQLLQREVQVFQGSTGQALSTTQACDKNYMSFCVRDEIDSIAPNQITDLSIRAVAEKEEKDVYMDYASADGNWSYIFSWTNPDDFGARNEEREIELRIALVEEAPFEEYRLIERVQTIGFSNINRTARDITSCPKNLPIDLAIYLAFESDELINATAVQLHSFFNAALFYGSQDFQAEYFGYRPWKQKSEESGLTSVLANETTDFFVEFENPGRRDRFKSFKILIHDKSFGMQNYFSNLEKPLTFWKSAPVDVSITLGESADDRGADFVGQADIGQIVKDLCQAADKYNRYIKVAALDPAKNVGRASRALMIPVKMTPAEFEVEPPQRKEVKEKKSGPKLGGAIAGGVTGLLVLLGGLTACALFGGARKKGDKKGSKKKKSTKKSKSKKTVRKPGKVNPETAAKKKKKKGK</sequence>
<dbReference type="EMBL" id="OU015569">
    <property type="protein sequence ID" value="CAG5094203.1"/>
    <property type="molecule type" value="Genomic_DNA"/>
</dbReference>
<dbReference type="Gene3D" id="3.10.100.10">
    <property type="entry name" value="Mannose-Binding Protein A, subunit A"/>
    <property type="match status" value="1"/>
</dbReference>
<protein>
    <submittedName>
        <fullName evidence="3">Oidioi.mRNA.OKI2018_I69.XSR.g13343.t1.cds</fullName>
    </submittedName>
</protein>
<evidence type="ECO:0000313" key="3">
    <source>
        <dbReference type="EMBL" id="CAG5094203.1"/>
    </source>
</evidence>
<keyword evidence="2" id="KW-0812">Transmembrane</keyword>
<evidence type="ECO:0000256" key="1">
    <source>
        <dbReference type="SAM" id="MobiDB-lite"/>
    </source>
</evidence>
<evidence type="ECO:0000313" key="4">
    <source>
        <dbReference type="Proteomes" id="UP001158576"/>
    </source>
</evidence>
<reference evidence="3 4" key="1">
    <citation type="submission" date="2021-04" db="EMBL/GenBank/DDBJ databases">
        <authorList>
            <person name="Bliznina A."/>
        </authorList>
    </citation>
    <scope>NUCLEOTIDE SEQUENCE [LARGE SCALE GENOMIC DNA]</scope>
</reference>
<gene>
    <name evidence="3" type="ORF">OKIOD_LOCUS4901</name>
</gene>
<feature type="transmembrane region" description="Helical" evidence="2">
    <location>
        <begin position="689"/>
        <end position="716"/>
    </location>
</feature>
<dbReference type="InterPro" id="IPR016186">
    <property type="entry name" value="C-type_lectin-like/link_sf"/>
</dbReference>
<feature type="compositionally biased region" description="Basic residues" evidence="1">
    <location>
        <begin position="716"/>
        <end position="744"/>
    </location>
</feature>
<organism evidence="3 4">
    <name type="scientific">Oikopleura dioica</name>
    <name type="common">Tunicate</name>
    <dbReference type="NCBI Taxonomy" id="34765"/>
    <lineage>
        <taxon>Eukaryota</taxon>
        <taxon>Metazoa</taxon>
        <taxon>Chordata</taxon>
        <taxon>Tunicata</taxon>
        <taxon>Appendicularia</taxon>
        <taxon>Copelata</taxon>
        <taxon>Oikopleuridae</taxon>
        <taxon>Oikopleura</taxon>
    </lineage>
</organism>
<feature type="region of interest" description="Disordered" evidence="1">
    <location>
        <begin position="232"/>
        <end position="253"/>
    </location>
</feature>
<proteinExistence type="predicted"/>
<keyword evidence="2" id="KW-0472">Membrane</keyword>